<name>A0A2N9HX11_FAGSY</name>
<accession>A0A2N9HX11</accession>
<protein>
    <submittedName>
        <fullName evidence="1">Uncharacterized protein</fullName>
    </submittedName>
</protein>
<proteinExistence type="predicted"/>
<sequence>MTLEDFLTKAWAVREEDVRASAMVPVVAAAAGGYGGVNGQFPMQGGVEVGFDGRMVVGGGGGSVQYQYQ</sequence>
<reference evidence="1" key="1">
    <citation type="submission" date="2018-02" db="EMBL/GenBank/DDBJ databases">
        <authorList>
            <person name="Cohen D.B."/>
            <person name="Kent A.D."/>
        </authorList>
    </citation>
    <scope>NUCLEOTIDE SEQUENCE</scope>
</reference>
<evidence type="ECO:0000313" key="1">
    <source>
        <dbReference type="EMBL" id="SPD16239.1"/>
    </source>
</evidence>
<organism evidence="1">
    <name type="scientific">Fagus sylvatica</name>
    <name type="common">Beechnut</name>
    <dbReference type="NCBI Taxonomy" id="28930"/>
    <lineage>
        <taxon>Eukaryota</taxon>
        <taxon>Viridiplantae</taxon>
        <taxon>Streptophyta</taxon>
        <taxon>Embryophyta</taxon>
        <taxon>Tracheophyta</taxon>
        <taxon>Spermatophyta</taxon>
        <taxon>Magnoliopsida</taxon>
        <taxon>eudicotyledons</taxon>
        <taxon>Gunneridae</taxon>
        <taxon>Pentapetalae</taxon>
        <taxon>rosids</taxon>
        <taxon>fabids</taxon>
        <taxon>Fagales</taxon>
        <taxon>Fagaceae</taxon>
        <taxon>Fagus</taxon>
    </lineage>
</organism>
<gene>
    <name evidence="1" type="ORF">FSB_LOCUS44121</name>
</gene>
<dbReference type="EMBL" id="OIVN01004238">
    <property type="protein sequence ID" value="SPD16239.1"/>
    <property type="molecule type" value="Genomic_DNA"/>
</dbReference>
<dbReference type="AlphaFoldDB" id="A0A2N9HX11"/>